<reference evidence="4" key="1">
    <citation type="submission" date="2017-02" db="UniProtKB">
        <authorList>
            <consortium name="WormBaseParasite"/>
        </authorList>
    </citation>
    <scope>IDENTIFICATION</scope>
</reference>
<accession>A0A0N4WKB9</accession>
<dbReference type="EMBL" id="UZAF01017590">
    <property type="protein sequence ID" value="VDO43082.1"/>
    <property type="molecule type" value="Genomic_DNA"/>
</dbReference>
<evidence type="ECO:0000256" key="1">
    <source>
        <dbReference type="SAM" id="MobiDB-lite"/>
    </source>
</evidence>
<reference evidence="2 3" key="2">
    <citation type="submission" date="2018-11" db="EMBL/GenBank/DDBJ databases">
        <authorList>
            <consortium name="Pathogen Informatics"/>
        </authorList>
    </citation>
    <scope>NUCLEOTIDE SEQUENCE [LARGE SCALE GENOMIC DNA]</scope>
    <source>
        <strain evidence="2 3">MHpl1</strain>
    </source>
</reference>
<feature type="region of interest" description="Disordered" evidence="1">
    <location>
        <begin position="122"/>
        <end position="170"/>
    </location>
</feature>
<dbReference type="WBParaSite" id="HPLM_0001151801-mRNA-1">
    <property type="protein sequence ID" value="HPLM_0001151801-mRNA-1"/>
    <property type="gene ID" value="HPLM_0001151801"/>
</dbReference>
<keyword evidence="3" id="KW-1185">Reference proteome</keyword>
<dbReference type="Proteomes" id="UP000268014">
    <property type="component" value="Unassembled WGS sequence"/>
</dbReference>
<evidence type="ECO:0000313" key="2">
    <source>
        <dbReference type="EMBL" id="VDO43082.1"/>
    </source>
</evidence>
<dbReference type="PROSITE" id="PS51257">
    <property type="entry name" value="PROKAR_LIPOPROTEIN"/>
    <property type="match status" value="1"/>
</dbReference>
<evidence type="ECO:0000313" key="4">
    <source>
        <dbReference type="WBParaSite" id="HPLM_0001151801-mRNA-1"/>
    </source>
</evidence>
<name>A0A0N4WKB9_HAEPC</name>
<gene>
    <name evidence="2" type="ORF">HPLM_LOCUS11510</name>
</gene>
<sequence>MKKQGCSWTNIAGSCGRSCPTELCLKDSFLWSANGWVSSEVLRNVWGAQEASLLIACSAAMRALRPTTGGFCRMHCGPYNGTAEHTASVYALKGAYAKLARCSGQVVGANAAHANQVQAAASEEGSQLIEQDGQEGLRDISRARNGPEPEASQEASQEAREESGNGDSDLKADLSARFRKYYRMAISTQDRQPMVSPRREIPDAFLQVGNEILVEELQRAGSKNPTSLNAAVYAIARAISAKAVEEASERLMPGKESFREATQLRSTQISFISTLAAELLRRSINGNGRGGRGRARPKCLEVARLYKVSRTSEVQRLLISLKDELNIFQMDIKEMEDARDASW</sequence>
<organism evidence="4">
    <name type="scientific">Haemonchus placei</name>
    <name type="common">Barber's pole worm</name>
    <dbReference type="NCBI Taxonomy" id="6290"/>
    <lineage>
        <taxon>Eukaryota</taxon>
        <taxon>Metazoa</taxon>
        <taxon>Ecdysozoa</taxon>
        <taxon>Nematoda</taxon>
        <taxon>Chromadorea</taxon>
        <taxon>Rhabditida</taxon>
        <taxon>Rhabditina</taxon>
        <taxon>Rhabditomorpha</taxon>
        <taxon>Strongyloidea</taxon>
        <taxon>Trichostrongylidae</taxon>
        <taxon>Haemonchus</taxon>
    </lineage>
</organism>
<evidence type="ECO:0000313" key="3">
    <source>
        <dbReference type="Proteomes" id="UP000268014"/>
    </source>
</evidence>
<protein>
    <submittedName>
        <fullName evidence="4">TF_AP-2 domain-containing protein</fullName>
    </submittedName>
</protein>
<feature type="compositionally biased region" description="Basic and acidic residues" evidence="1">
    <location>
        <begin position="135"/>
        <end position="147"/>
    </location>
</feature>
<proteinExistence type="predicted"/>
<feature type="compositionally biased region" description="Basic and acidic residues" evidence="1">
    <location>
        <begin position="157"/>
        <end position="170"/>
    </location>
</feature>
<dbReference type="AlphaFoldDB" id="A0A0N4WKB9"/>